<keyword evidence="1" id="KW-0460">Magnesium</keyword>
<evidence type="ECO:0008006" key="4">
    <source>
        <dbReference type="Google" id="ProtNLM"/>
    </source>
</evidence>
<dbReference type="RefSeq" id="WP_016919617.1">
    <property type="nucleotide sequence ID" value="NZ_CP044331.1"/>
</dbReference>
<sequence>MSAHSSPGTIHIGVETDAAGRVSSVTLLSTRPTGLGRVFIGRPPQEAPKLARQLFSLCGFAHAAAARLALASARGEALTPSETFSIAVGLLAETCAESLRSTALGWPREGRPEALAEAATPLREAMAAARLIMSTAAADGAFPERRTLSSAAKTLIDAARALGLDAAGTGAPAADSLLGAIMAEARGDAFLFSAEPDALQPADDVSVALAIERNGERFAAAPTLPHRIVETGPFARFWPEAVIERSHLAARLRARLHATSQALNMLWRALSYGEAAADDLMSATRRVEGEGFAAVETARGRLYHWARLDAAGEITDYVLAAPTEWNFHPAGPFAAALLGAEIGKGEYARLRIRRLAAAFDPCVAFQIELREQAHA</sequence>
<evidence type="ECO:0000313" key="2">
    <source>
        <dbReference type="EMBL" id="QGM96808.1"/>
    </source>
</evidence>
<protein>
    <recommendedName>
        <fullName evidence="4">Hydrogenase assembly protein HupF</fullName>
    </recommendedName>
</protein>
<dbReference type="InterPro" id="IPR001501">
    <property type="entry name" value="Ni-dep_hyd_lsu"/>
</dbReference>
<keyword evidence="1" id="KW-0479">Metal-binding</keyword>
<organism evidence="2 3">
    <name type="scientific">Methylocystis parvus</name>
    <dbReference type="NCBI Taxonomy" id="134"/>
    <lineage>
        <taxon>Bacteria</taxon>
        <taxon>Pseudomonadati</taxon>
        <taxon>Pseudomonadota</taxon>
        <taxon>Alphaproteobacteria</taxon>
        <taxon>Hyphomicrobiales</taxon>
        <taxon>Methylocystaceae</taxon>
        <taxon>Methylocystis</taxon>
    </lineage>
</organism>
<gene>
    <name evidence="2" type="ORF">F7D14_04510</name>
</gene>
<dbReference type="InterPro" id="IPR029014">
    <property type="entry name" value="NiFe-Hase_large"/>
</dbReference>
<keyword evidence="3" id="KW-1185">Reference proteome</keyword>
<dbReference type="Proteomes" id="UP000422569">
    <property type="component" value="Chromosome"/>
</dbReference>
<accession>A0A6B8M3B7</accession>
<keyword evidence="1" id="KW-0533">Nickel</keyword>
<dbReference type="PANTHER" id="PTHR42958:SF4">
    <property type="entry name" value="HYDROGENASE EXPRESSION_FORMATION PROTEIN HUPK"/>
    <property type="match status" value="1"/>
</dbReference>
<proteinExistence type="predicted"/>
<dbReference type="AlphaFoldDB" id="A0A6B8M3B7"/>
<comment type="cofactor">
    <cofactor evidence="1">
        <name>Ni(2+)</name>
        <dbReference type="ChEBI" id="CHEBI:49786"/>
    </cofactor>
</comment>
<name>A0A6B8M3B7_9HYPH</name>
<dbReference type="GO" id="GO:0016151">
    <property type="term" value="F:nickel cation binding"/>
    <property type="evidence" value="ECO:0007669"/>
    <property type="project" value="InterPro"/>
</dbReference>
<dbReference type="EMBL" id="CP044331">
    <property type="protein sequence ID" value="QGM96808.1"/>
    <property type="molecule type" value="Genomic_DNA"/>
</dbReference>
<dbReference type="SUPFAM" id="SSF56762">
    <property type="entry name" value="HydB/Nqo4-like"/>
    <property type="match status" value="1"/>
</dbReference>
<dbReference type="InterPro" id="IPR050867">
    <property type="entry name" value="NiFe/NiFeSe_hydrgnase_LSU"/>
</dbReference>
<evidence type="ECO:0000313" key="3">
    <source>
        <dbReference type="Proteomes" id="UP000422569"/>
    </source>
</evidence>
<feature type="binding site" evidence="1">
    <location>
        <position position="319"/>
    </location>
    <ligand>
        <name>Mg(2+)</name>
        <dbReference type="ChEBI" id="CHEBI:18420"/>
    </ligand>
</feature>
<dbReference type="PANTHER" id="PTHR42958">
    <property type="entry name" value="HYDROGENASE-2 LARGE CHAIN"/>
    <property type="match status" value="1"/>
</dbReference>
<feature type="binding site" evidence="1">
    <location>
        <position position="362"/>
    </location>
    <ligand>
        <name>Ni(2+)</name>
        <dbReference type="ChEBI" id="CHEBI:49786"/>
    </ligand>
</feature>
<dbReference type="Pfam" id="PF00374">
    <property type="entry name" value="NiFeSe_Hases"/>
    <property type="match status" value="1"/>
</dbReference>
<dbReference type="Gene3D" id="1.10.645.10">
    <property type="entry name" value="Cytochrome-c3 Hydrogenase, chain B"/>
    <property type="match status" value="2"/>
</dbReference>
<dbReference type="KEGG" id="mpar:F7D14_04510"/>
<evidence type="ECO:0000256" key="1">
    <source>
        <dbReference type="PIRSR" id="PIRSR601501-1"/>
    </source>
</evidence>
<reference evidence="2 3" key="1">
    <citation type="submission" date="2019-09" db="EMBL/GenBank/DDBJ databases">
        <title>Isolation and complete genome sequencing of Methylocystis species.</title>
        <authorList>
            <person name="Rumah B.L."/>
            <person name="Stead C.E."/>
            <person name="Stevens B.C."/>
            <person name="Minton N.P."/>
            <person name="Grosse-Honebrink A."/>
            <person name="Zhang Y."/>
        </authorList>
    </citation>
    <scope>NUCLEOTIDE SEQUENCE [LARGE SCALE GENOMIC DNA]</scope>
    <source>
        <strain evidence="2 3">BRCS2</strain>
    </source>
</reference>